<dbReference type="Pfam" id="PF03358">
    <property type="entry name" value="FMN_red"/>
    <property type="match status" value="1"/>
</dbReference>
<dbReference type="Gene3D" id="3.40.50.360">
    <property type="match status" value="1"/>
</dbReference>
<dbReference type="AlphaFoldDB" id="A0A243RTR9"/>
<sequence length="212" mass="22584">MRDMCWRSRSLAFSWGRSPLARSVRKLATGMGSGMKIIGIAGSLRPGAYVRKLLEASARELPASVDFEIWDGLDQVPPFQEGPLPQRVDELCHILSGADGLLVAAPAHSVLPPQLGHALAWAASSRGGAVLVGKPAAVLTACLHAHEATWTQTELRRALGTAGAVVYGADLVVSSALSQFDSEGRLVDPEFRDRLCKVLEGLCKPSFTKSTV</sequence>
<dbReference type="GO" id="GO:0010181">
    <property type="term" value="F:FMN binding"/>
    <property type="evidence" value="ECO:0007669"/>
    <property type="project" value="TreeGrafter"/>
</dbReference>
<dbReference type="GO" id="GO:0005829">
    <property type="term" value="C:cytosol"/>
    <property type="evidence" value="ECO:0007669"/>
    <property type="project" value="TreeGrafter"/>
</dbReference>
<accession>A0A243RTR9</accession>
<evidence type="ECO:0000313" key="3">
    <source>
        <dbReference type="Proteomes" id="UP000194761"/>
    </source>
</evidence>
<protein>
    <recommendedName>
        <fullName evidence="1">NADPH-dependent FMN reductase-like domain-containing protein</fullName>
    </recommendedName>
</protein>
<dbReference type="PANTHER" id="PTHR30543:SF21">
    <property type="entry name" value="NAD(P)H-DEPENDENT FMN REDUCTASE LOT6"/>
    <property type="match status" value="1"/>
</dbReference>
<dbReference type="InterPro" id="IPR029039">
    <property type="entry name" value="Flavoprotein-like_sf"/>
</dbReference>
<dbReference type="SUPFAM" id="SSF52218">
    <property type="entry name" value="Flavoproteins"/>
    <property type="match status" value="1"/>
</dbReference>
<reference evidence="2 3" key="1">
    <citation type="submission" date="2017-05" db="EMBL/GenBank/DDBJ databases">
        <title>Biotechnological potential of actinobacteria isolated from South African environments.</title>
        <authorList>
            <person name="Le Roes-Hill M."/>
            <person name="Prins A."/>
            <person name="Durrell K.A."/>
        </authorList>
    </citation>
    <scope>NUCLEOTIDE SEQUENCE [LARGE SCALE GENOMIC DNA]</scope>
    <source>
        <strain evidence="2">M26</strain>
    </source>
</reference>
<dbReference type="InterPro" id="IPR005025">
    <property type="entry name" value="FMN_Rdtase-like_dom"/>
</dbReference>
<proteinExistence type="predicted"/>
<comment type="caution">
    <text evidence="2">The sequence shown here is derived from an EMBL/GenBank/DDBJ whole genome shotgun (WGS) entry which is preliminary data.</text>
</comment>
<keyword evidence="3" id="KW-1185">Reference proteome</keyword>
<evidence type="ECO:0000259" key="1">
    <source>
        <dbReference type="Pfam" id="PF03358"/>
    </source>
</evidence>
<evidence type="ECO:0000313" key="2">
    <source>
        <dbReference type="EMBL" id="OUC98401.1"/>
    </source>
</evidence>
<dbReference type="GO" id="GO:0016491">
    <property type="term" value="F:oxidoreductase activity"/>
    <property type="evidence" value="ECO:0007669"/>
    <property type="project" value="InterPro"/>
</dbReference>
<name>A0A243RTR9_9ACTN</name>
<dbReference type="InterPro" id="IPR050712">
    <property type="entry name" value="NAD(P)H-dep_reductase"/>
</dbReference>
<organism evidence="2 3">
    <name type="scientific">Streptosporangium minutum</name>
    <dbReference type="NCBI Taxonomy" id="569862"/>
    <lineage>
        <taxon>Bacteria</taxon>
        <taxon>Bacillati</taxon>
        <taxon>Actinomycetota</taxon>
        <taxon>Actinomycetes</taxon>
        <taxon>Streptosporangiales</taxon>
        <taxon>Streptosporangiaceae</taxon>
        <taxon>Streptosporangium</taxon>
    </lineage>
</organism>
<dbReference type="PANTHER" id="PTHR30543">
    <property type="entry name" value="CHROMATE REDUCTASE"/>
    <property type="match status" value="1"/>
</dbReference>
<dbReference type="EMBL" id="NGFP01000021">
    <property type="protein sequence ID" value="OUC98401.1"/>
    <property type="molecule type" value="Genomic_DNA"/>
</dbReference>
<feature type="domain" description="NADPH-dependent FMN reductase-like" evidence="1">
    <location>
        <begin position="35"/>
        <end position="174"/>
    </location>
</feature>
<gene>
    <name evidence="2" type="ORF">CA984_07095</name>
</gene>
<dbReference type="Proteomes" id="UP000194761">
    <property type="component" value="Unassembled WGS sequence"/>
</dbReference>